<evidence type="ECO:0000313" key="5">
    <source>
        <dbReference type="EMBL" id="TCS37924.1"/>
    </source>
</evidence>
<dbReference type="SUPFAM" id="SSF55811">
    <property type="entry name" value="Nudix"/>
    <property type="match status" value="1"/>
</dbReference>
<sequence>MASVTKTSPTKEKATSCGTLVINKRGELLLCHVTGTQNWDLPKGLQDPGESTLEAARRELREETGLVFTEDLFEEIGSFNYRPDKRLHLYKVHAPENLDSLGHLICTSHFPHHVTGKLTPEVDDFCWAAREDISRLCWPRMAKRLLALDW</sequence>
<feature type="domain" description="Nudix hydrolase" evidence="4">
    <location>
        <begin position="12"/>
        <end position="150"/>
    </location>
</feature>
<dbReference type="PROSITE" id="PS51462">
    <property type="entry name" value="NUDIX"/>
    <property type="match status" value="1"/>
</dbReference>
<dbReference type="PANTHER" id="PTHR21340">
    <property type="entry name" value="DIADENOSINE 5,5-P1,P4-TETRAPHOSPHATE PYROPHOSPHOHYDROLASE MUTT"/>
    <property type="match status" value="1"/>
</dbReference>
<dbReference type="Pfam" id="PF00293">
    <property type="entry name" value="NUDIX"/>
    <property type="match status" value="1"/>
</dbReference>
<dbReference type="AlphaFoldDB" id="A0A4R3HYI8"/>
<comment type="cofactor">
    <cofactor evidence="1">
        <name>Mg(2+)</name>
        <dbReference type="ChEBI" id="CHEBI:18420"/>
    </cofactor>
</comment>
<dbReference type="PROSITE" id="PS00893">
    <property type="entry name" value="NUDIX_BOX"/>
    <property type="match status" value="1"/>
</dbReference>
<accession>A0A4R3HYI8</accession>
<dbReference type="EMBL" id="SLZQ01000003">
    <property type="protein sequence ID" value="TCS37924.1"/>
    <property type="molecule type" value="Genomic_DNA"/>
</dbReference>
<proteinExistence type="inferred from homology"/>
<dbReference type="InterPro" id="IPR000086">
    <property type="entry name" value="NUDIX_hydrolase_dom"/>
</dbReference>
<dbReference type="PRINTS" id="PR00502">
    <property type="entry name" value="NUDIXFAMILY"/>
</dbReference>
<dbReference type="InterPro" id="IPR020476">
    <property type="entry name" value="Nudix_hydrolase"/>
</dbReference>
<evidence type="ECO:0000256" key="1">
    <source>
        <dbReference type="ARBA" id="ARBA00001946"/>
    </source>
</evidence>
<comment type="caution">
    <text evidence="5">The sequence shown here is derived from an EMBL/GenBank/DDBJ whole genome shotgun (WGS) entry which is preliminary data.</text>
</comment>
<dbReference type="GO" id="GO:0004081">
    <property type="term" value="F:bis(5'-nucleosyl)-tetraphosphatase (asymmetrical) activity"/>
    <property type="evidence" value="ECO:0007669"/>
    <property type="project" value="TreeGrafter"/>
</dbReference>
<dbReference type="InterPro" id="IPR020084">
    <property type="entry name" value="NUDIX_hydrolase_CS"/>
</dbReference>
<dbReference type="InterPro" id="IPR051325">
    <property type="entry name" value="Nudix_hydrolase_domain"/>
</dbReference>
<evidence type="ECO:0000259" key="4">
    <source>
        <dbReference type="PROSITE" id="PS51462"/>
    </source>
</evidence>
<dbReference type="Gene3D" id="3.90.79.10">
    <property type="entry name" value="Nucleoside Triphosphate Pyrophosphohydrolase"/>
    <property type="match status" value="1"/>
</dbReference>
<keyword evidence="6" id="KW-1185">Reference proteome</keyword>
<evidence type="ECO:0000313" key="6">
    <source>
        <dbReference type="Proteomes" id="UP000295382"/>
    </source>
</evidence>
<comment type="similarity">
    <text evidence="3">Belongs to the Nudix hydrolase family.</text>
</comment>
<dbReference type="GO" id="GO:0006754">
    <property type="term" value="P:ATP biosynthetic process"/>
    <property type="evidence" value="ECO:0007669"/>
    <property type="project" value="TreeGrafter"/>
</dbReference>
<dbReference type="OrthoDB" id="5511555at2"/>
<dbReference type="Proteomes" id="UP000295382">
    <property type="component" value="Unassembled WGS sequence"/>
</dbReference>
<keyword evidence="2 3" id="KW-0378">Hydrolase</keyword>
<organism evidence="5 6">
    <name type="scientific">Paucimonas lemoignei</name>
    <name type="common">Pseudomonas lemoignei</name>
    <dbReference type="NCBI Taxonomy" id="29443"/>
    <lineage>
        <taxon>Bacteria</taxon>
        <taxon>Pseudomonadati</taxon>
        <taxon>Pseudomonadota</taxon>
        <taxon>Betaproteobacteria</taxon>
        <taxon>Burkholderiales</taxon>
        <taxon>Burkholderiaceae</taxon>
        <taxon>Paucimonas</taxon>
    </lineage>
</organism>
<dbReference type="InterPro" id="IPR015797">
    <property type="entry name" value="NUDIX_hydrolase-like_dom_sf"/>
</dbReference>
<evidence type="ECO:0000256" key="3">
    <source>
        <dbReference type="RuleBase" id="RU003476"/>
    </source>
</evidence>
<name>A0A4R3HYI8_PAULE</name>
<gene>
    <name evidence="5" type="ORF">EDC30_103216</name>
</gene>
<protein>
    <submittedName>
        <fullName evidence="5">8-oxo-dGTP pyrophosphatase MutT (NUDIX family)</fullName>
    </submittedName>
</protein>
<reference evidence="5 6" key="1">
    <citation type="submission" date="2019-03" db="EMBL/GenBank/DDBJ databases">
        <title>Genomic Encyclopedia of Type Strains, Phase IV (KMG-IV): sequencing the most valuable type-strain genomes for metagenomic binning, comparative biology and taxonomic classification.</title>
        <authorList>
            <person name="Goeker M."/>
        </authorList>
    </citation>
    <scope>NUCLEOTIDE SEQUENCE [LARGE SCALE GENOMIC DNA]</scope>
    <source>
        <strain evidence="5 6">DSM 7445</strain>
    </source>
</reference>
<dbReference type="GO" id="GO:0006167">
    <property type="term" value="P:AMP biosynthetic process"/>
    <property type="evidence" value="ECO:0007669"/>
    <property type="project" value="TreeGrafter"/>
</dbReference>
<dbReference type="PANTHER" id="PTHR21340:SF0">
    <property type="entry name" value="BIS(5'-NUCLEOSYL)-TETRAPHOSPHATASE [ASYMMETRICAL]"/>
    <property type="match status" value="1"/>
</dbReference>
<dbReference type="RefSeq" id="WP_132257993.1">
    <property type="nucleotide sequence ID" value="NZ_SLZQ01000003.1"/>
</dbReference>
<evidence type="ECO:0000256" key="2">
    <source>
        <dbReference type="ARBA" id="ARBA00022801"/>
    </source>
</evidence>